<dbReference type="AlphaFoldDB" id="A0A484TA68"/>
<dbReference type="EMBL" id="CAADIC010000019">
    <property type="protein sequence ID" value="VFR34634.1"/>
    <property type="molecule type" value="Genomic_DNA"/>
</dbReference>
<proteinExistence type="predicted"/>
<dbReference type="EMBL" id="CAADIL010000016">
    <property type="protein sequence ID" value="VFR72142.1"/>
    <property type="molecule type" value="Genomic_DNA"/>
</dbReference>
<evidence type="ECO:0000313" key="3">
    <source>
        <dbReference type="EMBL" id="VFR72142.1"/>
    </source>
</evidence>
<sequence>MSKRTQLSATRTAVALAACSVQLPALGDTDVMELQVVPAGTFRPQDGRKIPVDAWFIDQAIASQVIQRFQARKTPLVIDYEHQTLNKEKNGQDAPAAAWFKSLTWREGQGLYATVALTARAREKIAALEYLFFSPVFTYDVPSGAVREIRMGALTNTPGIDGMEPLTLLAAATFGLNNPEEDHPVNELLKKLLAALGLPEETTEDQALEAVAALKTTPADKTDTAALCSVLGVAATANTTELVAACTSLKARADGASSQYVPLADFESVKTQLAVLTHQQNTSVIEDALATGKLLPAQKAWAEGLAKTDMAALTSYLATTAPIAALTATQTRGKPPVDDKGNHGLSSEELAVCSAMGLSPEAYAANKAGA</sequence>
<protein>
    <submittedName>
        <fullName evidence="3">Mu-like prophage FluMu I protein</fullName>
    </submittedName>
</protein>
<organism evidence="3">
    <name type="scientific">plant metagenome</name>
    <dbReference type="NCBI Taxonomy" id="1297885"/>
    <lineage>
        <taxon>unclassified sequences</taxon>
        <taxon>metagenomes</taxon>
        <taxon>organismal metagenomes</taxon>
    </lineage>
</organism>
<dbReference type="EMBL" id="CAADIJ010000011">
    <property type="protein sequence ID" value="VFR70391.1"/>
    <property type="molecule type" value="Genomic_DNA"/>
</dbReference>
<evidence type="ECO:0000313" key="2">
    <source>
        <dbReference type="EMBL" id="VFR70391.1"/>
    </source>
</evidence>
<reference evidence="3" key="1">
    <citation type="submission" date="2019-03" db="EMBL/GenBank/DDBJ databases">
        <authorList>
            <person name="Danneels B."/>
        </authorList>
    </citation>
    <scope>NUCLEOTIDE SEQUENCE</scope>
</reference>
<dbReference type="PIRSF" id="PIRSF016624">
    <property type="entry name" value="Mu_prophg_I"/>
    <property type="match status" value="1"/>
</dbReference>
<dbReference type="Pfam" id="PF10123">
    <property type="entry name" value="Mu-like_Pro"/>
    <property type="match status" value="1"/>
</dbReference>
<dbReference type="InterPro" id="IPR012106">
    <property type="entry name" value="Phage_Mu_Gp1"/>
</dbReference>
<accession>A0A484TA68</accession>
<evidence type="ECO:0000313" key="1">
    <source>
        <dbReference type="EMBL" id="VFR34634.1"/>
    </source>
</evidence>
<gene>
    <name evidence="1" type="ORF">ANDA3_3746</name>
    <name evidence="3" type="ORF">DAR2_3596</name>
    <name evidence="2" type="ORF">DAR3_4180</name>
</gene>
<name>A0A484TA68_9ZZZZ</name>